<dbReference type="Proteomes" id="UP000054323">
    <property type="component" value="Unassembled WGS sequence"/>
</dbReference>
<reference evidence="3" key="1">
    <citation type="journal article" date="2015" name="MBio">
        <title>Genome-Resolved Metagenomic Analysis Reveals Roles for Candidate Phyla and Other Microbial Community Members in Biogeochemical Transformations in Oil Reservoirs.</title>
        <authorList>
            <person name="Hu P."/>
            <person name="Tom L."/>
            <person name="Singh A."/>
            <person name="Thomas B.C."/>
            <person name="Baker B.J."/>
            <person name="Piceno Y.M."/>
            <person name="Andersen G.L."/>
            <person name="Banfield J.F."/>
        </authorList>
    </citation>
    <scope>NUCLEOTIDE SEQUENCE [LARGE SCALE GENOMIC DNA]</scope>
</reference>
<feature type="region of interest" description="Disordered" evidence="1">
    <location>
        <begin position="1"/>
        <end position="30"/>
    </location>
</feature>
<comment type="caution">
    <text evidence="2">The sequence shown here is derived from an EMBL/GenBank/DDBJ whole genome shotgun (WGS) entry which is preliminary data.</text>
</comment>
<feature type="non-terminal residue" evidence="2">
    <location>
        <position position="30"/>
    </location>
</feature>
<dbReference type="EMBL" id="LGGD01000186">
    <property type="protein sequence ID" value="KUK60953.1"/>
    <property type="molecule type" value="Genomic_DNA"/>
</dbReference>
<sequence length="30" mass="3357">MVALRGYSGARLSTGYRHDCPRPLGRGRRP</sequence>
<accession>A0A101GM47</accession>
<gene>
    <name evidence="2" type="ORF">XD82_1405</name>
</gene>
<evidence type="ECO:0000313" key="3">
    <source>
        <dbReference type="Proteomes" id="UP000054323"/>
    </source>
</evidence>
<name>A0A101GM47_9EURY</name>
<protein>
    <submittedName>
        <fullName evidence="2">Uncharacterized protein</fullName>
    </submittedName>
</protein>
<proteinExistence type="predicted"/>
<dbReference type="AlphaFoldDB" id="A0A101GM47"/>
<evidence type="ECO:0000313" key="2">
    <source>
        <dbReference type="EMBL" id="KUK60953.1"/>
    </source>
</evidence>
<organism evidence="2 3">
    <name type="scientific">Methanoculleus marisnigri</name>
    <dbReference type="NCBI Taxonomy" id="2198"/>
    <lineage>
        <taxon>Archaea</taxon>
        <taxon>Methanobacteriati</taxon>
        <taxon>Methanobacteriota</taxon>
        <taxon>Stenosarchaea group</taxon>
        <taxon>Methanomicrobia</taxon>
        <taxon>Methanomicrobiales</taxon>
        <taxon>Methanomicrobiaceae</taxon>
        <taxon>Methanoculleus</taxon>
    </lineage>
</organism>
<evidence type="ECO:0000256" key="1">
    <source>
        <dbReference type="SAM" id="MobiDB-lite"/>
    </source>
</evidence>